<name>A0A9E5A5L4_9EURY</name>
<feature type="coiled-coil region" evidence="6">
    <location>
        <begin position="156"/>
        <end position="248"/>
    </location>
</feature>
<dbReference type="SMART" id="SM00388">
    <property type="entry name" value="HisKA"/>
    <property type="match status" value="1"/>
</dbReference>
<dbReference type="InterPro" id="IPR003594">
    <property type="entry name" value="HATPase_dom"/>
</dbReference>
<dbReference type="PROSITE" id="PS50109">
    <property type="entry name" value="HIS_KIN"/>
    <property type="match status" value="1"/>
</dbReference>
<evidence type="ECO:0000256" key="6">
    <source>
        <dbReference type="SAM" id="Coils"/>
    </source>
</evidence>
<dbReference type="RefSeq" id="WP_052376115.1">
    <property type="nucleotide sequence ID" value="NZ_JAPVER010000020.1"/>
</dbReference>
<dbReference type="CDD" id="cd00130">
    <property type="entry name" value="PAS"/>
    <property type="match status" value="1"/>
</dbReference>
<dbReference type="Proteomes" id="UP001068021">
    <property type="component" value="Unassembled WGS sequence"/>
</dbReference>
<keyword evidence="3" id="KW-0597">Phosphoprotein</keyword>
<dbReference type="Pfam" id="PF00512">
    <property type="entry name" value="HisKA"/>
    <property type="match status" value="1"/>
</dbReference>
<dbReference type="EMBL" id="JAPVES010000029">
    <property type="protein sequence ID" value="MCZ3372003.1"/>
    <property type="molecule type" value="Genomic_DNA"/>
</dbReference>
<comment type="caution">
    <text evidence="11">The sequence shown here is derived from an EMBL/GenBank/DDBJ whole genome shotgun (WGS) entry which is preliminary data.</text>
</comment>
<keyword evidence="6" id="KW-0175">Coiled coil</keyword>
<evidence type="ECO:0000259" key="7">
    <source>
        <dbReference type="PROSITE" id="PS50109"/>
    </source>
</evidence>
<evidence type="ECO:0000313" key="10">
    <source>
        <dbReference type="EMBL" id="MCZ3366495.1"/>
    </source>
</evidence>
<evidence type="ECO:0000259" key="8">
    <source>
        <dbReference type="PROSITE" id="PS50112"/>
    </source>
</evidence>
<dbReference type="Gene3D" id="3.30.450.20">
    <property type="entry name" value="PAS domain"/>
    <property type="match status" value="2"/>
</dbReference>
<accession>A0A9E5A5L4</accession>
<keyword evidence="5" id="KW-0418">Kinase</keyword>
<dbReference type="InterPro" id="IPR013656">
    <property type="entry name" value="PAS_4"/>
</dbReference>
<dbReference type="FunFam" id="3.30.565.10:FF:000006">
    <property type="entry name" value="Sensor histidine kinase WalK"/>
    <property type="match status" value="1"/>
</dbReference>
<dbReference type="PANTHER" id="PTHR43304">
    <property type="entry name" value="PHYTOCHROME-LIKE PROTEIN CPH1"/>
    <property type="match status" value="1"/>
</dbReference>
<feature type="coiled-coil region" evidence="6">
    <location>
        <begin position="391"/>
        <end position="513"/>
    </location>
</feature>
<evidence type="ECO:0000259" key="9">
    <source>
        <dbReference type="PROSITE" id="PS50113"/>
    </source>
</evidence>
<keyword evidence="11" id="KW-0547">Nucleotide-binding</keyword>
<dbReference type="InterPro" id="IPR005467">
    <property type="entry name" value="His_kinase_dom"/>
</dbReference>
<evidence type="ECO:0000256" key="1">
    <source>
        <dbReference type="ARBA" id="ARBA00000085"/>
    </source>
</evidence>
<sequence>MNLSNEISENALMLETIFDHTHFMIAYLDKNFNFIGVNKAYAKKSNKTPDFFVGKNHFDLYPHKGNEKIFKNVVESGKPYFAYSMPLEHPELGITYWDWVIKPVEDDNEVTGILLSLTDVTDYKRNEDTISENQRDFLDKLVENRAQDLLSKQKESENSILEIEDLTQQINELKKTNQELKEIISKYETSESEESVGKQVNEILEKQVAAEELLNIKNLEAKKKDQKIAELEKINDKFKEIISKYEDSKIENEKFIKNLIETHAKELETTKNENTSNLNDEIIDNVSDAVIVVDGKLRVKMWNDAAKNIYGWKEDEVIGKVVYNVFKSKESPIERLKDLEYLRTNEYLNSEYIHYSKDGSPLNIKSTIIAKRDNNGPSIEYVLINRDISELKNAAEIVATSNSEIENLNQKVIELEKSNDESKEILLKYENSEKLFEKRVNEVLRKQKESKELLDAKKLRVEELNQKIINLENTNEEFSIYISKLEDSVESQKDIYEKQLKKLTADLNRSNEEFQQFAYVTSHDLQEPLRTIASFTQLLAKRYKNKIDEDSDEFMDYIVDASTRMQEMIKDLLQYSRVVSRGKVFKPTNTEEIIEYTASSLKTLIEDNDAEITYDKLPKVNADSGQLLRLFQNLVENSIKFRQFAVQPKIHISCQGNEDEYVFSVADNGIGIEEEHFNRIFTIFQRLHTKEEYEGSGIGLPVAKRIVERHSGRIWVESEPGVGSTFYFTLPVDSLSS</sequence>
<dbReference type="Gene3D" id="1.10.287.130">
    <property type="match status" value="1"/>
</dbReference>
<dbReference type="EMBL" id="JAPVER010000020">
    <property type="protein sequence ID" value="MCZ3366495.1"/>
    <property type="molecule type" value="Genomic_DNA"/>
</dbReference>
<dbReference type="EC" id="2.7.13.3" evidence="2"/>
<dbReference type="PRINTS" id="PR00344">
    <property type="entry name" value="BCTRLSENSOR"/>
</dbReference>
<evidence type="ECO:0000256" key="4">
    <source>
        <dbReference type="ARBA" id="ARBA00022679"/>
    </source>
</evidence>
<dbReference type="Pfam" id="PF13426">
    <property type="entry name" value="PAS_9"/>
    <property type="match status" value="1"/>
</dbReference>
<dbReference type="Pfam" id="PF02518">
    <property type="entry name" value="HATPase_c"/>
    <property type="match status" value="1"/>
</dbReference>
<dbReference type="GO" id="GO:0005524">
    <property type="term" value="F:ATP binding"/>
    <property type="evidence" value="ECO:0007669"/>
    <property type="project" value="UniProtKB-KW"/>
</dbReference>
<dbReference type="NCBIfam" id="TIGR00229">
    <property type="entry name" value="sensory_box"/>
    <property type="match status" value="2"/>
</dbReference>
<evidence type="ECO:0000256" key="3">
    <source>
        <dbReference type="ARBA" id="ARBA00022553"/>
    </source>
</evidence>
<dbReference type="SMART" id="SM00387">
    <property type="entry name" value="HATPase_c"/>
    <property type="match status" value="1"/>
</dbReference>
<dbReference type="Pfam" id="PF08448">
    <property type="entry name" value="PAS_4"/>
    <property type="match status" value="1"/>
</dbReference>
<dbReference type="SUPFAM" id="SSF47384">
    <property type="entry name" value="Homodimeric domain of signal transducing histidine kinase"/>
    <property type="match status" value="1"/>
</dbReference>
<dbReference type="PROSITE" id="PS50112">
    <property type="entry name" value="PAS"/>
    <property type="match status" value="1"/>
</dbReference>
<dbReference type="InterPro" id="IPR000014">
    <property type="entry name" value="PAS"/>
</dbReference>
<feature type="domain" description="Histidine kinase" evidence="7">
    <location>
        <begin position="520"/>
        <end position="734"/>
    </location>
</feature>
<keyword evidence="12" id="KW-1185">Reference proteome</keyword>
<dbReference type="InterPro" id="IPR004358">
    <property type="entry name" value="Sig_transdc_His_kin-like_C"/>
</dbReference>
<keyword evidence="11" id="KW-0067">ATP-binding</keyword>
<evidence type="ECO:0000313" key="11">
    <source>
        <dbReference type="EMBL" id="MCZ3372003.1"/>
    </source>
</evidence>
<dbReference type="SUPFAM" id="SSF55874">
    <property type="entry name" value="ATPase domain of HSP90 chaperone/DNA topoisomerase II/histidine kinase"/>
    <property type="match status" value="1"/>
</dbReference>
<protein>
    <recommendedName>
        <fullName evidence="2">histidine kinase</fullName>
        <ecNumber evidence="2">2.7.13.3</ecNumber>
    </recommendedName>
</protein>
<organism evidence="11">
    <name type="scientific">Methanobacterium veterum</name>
    <dbReference type="NCBI Taxonomy" id="408577"/>
    <lineage>
        <taxon>Archaea</taxon>
        <taxon>Methanobacteriati</taxon>
        <taxon>Methanobacteriota</taxon>
        <taxon>Methanomada group</taxon>
        <taxon>Methanobacteria</taxon>
        <taxon>Methanobacteriales</taxon>
        <taxon>Methanobacteriaceae</taxon>
        <taxon>Methanobacterium</taxon>
    </lineage>
</organism>
<evidence type="ECO:0000256" key="2">
    <source>
        <dbReference type="ARBA" id="ARBA00012438"/>
    </source>
</evidence>
<dbReference type="SMART" id="SM00091">
    <property type="entry name" value="PAS"/>
    <property type="match status" value="2"/>
</dbReference>
<feature type="domain" description="PAC" evidence="9">
    <location>
        <begin position="348"/>
        <end position="400"/>
    </location>
</feature>
<evidence type="ECO:0000313" key="12">
    <source>
        <dbReference type="Proteomes" id="UP001068021"/>
    </source>
</evidence>
<dbReference type="SUPFAM" id="SSF55785">
    <property type="entry name" value="PYP-like sensor domain (PAS domain)"/>
    <property type="match status" value="2"/>
</dbReference>
<reference evidence="11" key="1">
    <citation type="submission" date="2022-12" db="EMBL/GenBank/DDBJ databases">
        <title>Reclassification of two methanogenic archaea species isolated from the Kolyma lowland permafrost.</title>
        <authorList>
            <person name="Trubitsyn V.E."/>
            <person name="Rivkina E.M."/>
            <person name="Shcherbakova V.A."/>
        </authorList>
    </citation>
    <scope>NUCLEOTIDE SEQUENCE</scope>
    <source>
        <strain evidence="10">M2</strain>
        <strain evidence="11">MK4</strain>
    </source>
</reference>
<dbReference type="InterPro" id="IPR035965">
    <property type="entry name" value="PAS-like_dom_sf"/>
</dbReference>
<evidence type="ECO:0000256" key="5">
    <source>
        <dbReference type="ARBA" id="ARBA00022777"/>
    </source>
</evidence>
<dbReference type="AlphaFoldDB" id="A0A9E5A5L4"/>
<dbReference type="InterPro" id="IPR003661">
    <property type="entry name" value="HisK_dim/P_dom"/>
</dbReference>
<keyword evidence="4" id="KW-0808">Transferase</keyword>
<dbReference type="InterPro" id="IPR036890">
    <property type="entry name" value="HATPase_C_sf"/>
</dbReference>
<dbReference type="InterPro" id="IPR000700">
    <property type="entry name" value="PAS-assoc_C"/>
</dbReference>
<dbReference type="Proteomes" id="UP001074446">
    <property type="component" value="Unassembled WGS sequence"/>
</dbReference>
<proteinExistence type="predicted"/>
<gene>
    <name evidence="11" type="ORF">O3H35_05110</name>
    <name evidence="10" type="ORF">O3H54_11445</name>
</gene>
<feature type="domain" description="PAS" evidence="8">
    <location>
        <begin position="275"/>
        <end position="320"/>
    </location>
</feature>
<dbReference type="PROSITE" id="PS50113">
    <property type="entry name" value="PAC"/>
    <property type="match status" value="1"/>
</dbReference>
<comment type="catalytic activity">
    <reaction evidence="1">
        <text>ATP + protein L-histidine = ADP + protein N-phospho-L-histidine.</text>
        <dbReference type="EC" id="2.7.13.3"/>
    </reaction>
</comment>
<dbReference type="Gene3D" id="3.30.565.10">
    <property type="entry name" value="Histidine kinase-like ATPase, C-terminal domain"/>
    <property type="match status" value="1"/>
</dbReference>
<dbReference type="InterPro" id="IPR052162">
    <property type="entry name" value="Sensor_kinase/Photoreceptor"/>
</dbReference>
<dbReference type="PANTHER" id="PTHR43304:SF1">
    <property type="entry name" value="PAC DOMAIN-CONTAINING PROTEIN"/>
    <property type="match status" value="1"/>
</dbReference>
<dbReference type="InterPro" id="IPR036097">
    <property type="entry name" value="HisK_dim/P_sf"/>
</dbReference>
<dbReference type="CDD" id="cd00082">
    <property type="entry name" value="HisKA"/>
    <property type="match status" value="1"/>
</dbReference>
<dbReference type="GO" id="GO:0000155">
    <property type="term" value="F:phosphorelay sensor kinase activity"/>
    <property type="evidence" value="ECO:0007669"/>
    <property type="project" value="InterPro"/>
</dbReference>